<name>K8X6I1_RHOOP</name>
<comment type="caution">
    <text evidence="1">The sequence shown here is derived from an EMBL/GenBank/DDBJ whole genome shotgun (WGS) entry which is preliminary data.</text>
</comment>
<evidence type="ECO:0000313" key="2">
    <source>
        <dbReference type="Proteomes" id="UP000005951"/>
    </source>
</evidence>
<accession>K8X6I1</accession>
<evidence type="ECO:0000313" key="1">
    <source>
        <dbReference type="EMBL" id="EKT76416.1"/>
    </source>
</evidence>
<protein>
    <submittedName>
        <fullName evidence="1">Uncharacterized protein</fullName>
    </submittedName>
</protein>
<sequence>MAAVLDGVAAGDGAIGDVAVRGAATAKVGKMAAVSRSTGAGRGARPGRWRCYRPSEFEHRVE</sequence>
<reference evidence="1 2" key="1">
    <citation type="journal article" date="2013" name="Genome Announc.">
        <title>Draft Genome Sequence of Rhodococcus opacus Strain M213 Shows a Diverse Catabolic Potential.</title>
        <authorList>
            <person name="Pathak A."/>
            <person name="Green S.J."/>
            <person name="Ogram A."/>
            <person name="Chauhan A."/>
        </authorList>
    </citation>
    <scope>NUCLEOTIDE SEQUENCE [LARGE SCALE GENOMIC DNA]</scope>
    <source>
        <strain evidence="1 2">M213</strain>
    </source>
</reference>
<proteinExistence type="predicted"/>
<dbReference type="EMBL" id="AJYC02000298">
    <property type="protein sequence ID" value="EKT76416.1"/>
    <property type="molecule type" value="Genomic_DNA"/>
</dbReference>
<dbReference type="AlphaFoldDB" id="K8X6I1"/>
<dbReference type="Proteomes" id="UP000005951">
    <property type="component" value="Unassembled WGS sequence"/>
</dbReference>
<gene>
    <name evidence="1" type="ORF">WSS_A42860</name>
</gene>
<organism evidence="1 2">
    <name type="scientific">Rhodococcus opacus M213</name>
    <dbReference type="NCBI Taxonomy" id="1129896"/>
    <lineage>
        <taxon>Bacteria</taxon>
        <taxon>Bacillati</taxon>
        <taxon>Actinomycetota</taxon>
        <taxon>Actinomycetes</taxon>
        <taxon>Mycobacteriales</taxon>
        <taxon>Nocardiaceae</taxon>
        <taxon>Rhodococcus</taxon>
    </lineage>
</organism>